<gene>
    <name evidence="4" type="ORF">DPMN_145666</name>
</gene>
<dbReference type="InterPro" id="IPR018378">
    <property type="entry name" value="C-type_lectin_CS"/>
</dbReference>
<dbReference type="AlphaFoldDB" id="A0A9D4F4H1"/>
<dbReference type="Pfam" id="PF00059">
    <property type="entry name" value="Lectin_C"/>
    <property type="match status" value="1"/>
</dbReference>
<protein>
    <recommendedName>
        <fullName evidence="3">C-type lectin domain-containing protein</fullName>
    </recommendedName>
</protein>
<dbReference type="SMART" id="SM00034">
    <property type="entry name" value="CLECT"/>
    <property type="match status" value="1"/>
</dbReference>
<keyword evidence="2" id="KW-0732">Signal</keyword>
<dbReference type="Proteomes" id="UP000828390">
    <property type="component" value="Unassembled WGS sequence"/>
</dbReference>
<reference evidence="4" key="2">
    <citation type="submission" date="2020-11" db="EMBL/GenBank/DDBJ databases">
        <authorList>
            <person name="McCartney M.A."/>
            <person name="Auch B."/>
            <person name="Kono T."/>
            <person name="Mallez S."/>
            <person name="Becker A."/>
            <person name="Gohl D.M."/>
            <person name="Silverstein K.A.T."/>
            <person name="Koren S."/>
            <person name="Bechman K.B."/>
            <person name="Herman A."/>
            <person name="Abrahante J.E."/>
            <person name="Garbe J."/>
        </authorList>
    </citation>
    <scope>NUCLEOTIDE SEQUENCE</scope>
    <source>
        <strain evidence="4">Duluth1</strain>
        <tissue evidence="4">Whole animal</tissue>
    </source>
</reference>
<evidence type="ECO:0000256" key="2">
    <source>
        <dbReference type="SAM" id="SignalP"/>
    </source>
</evidence>
<feature type="domain" description="C-type lectin" evidence="3">
    <location>
        <begin position="28"/>
        <end position="147"/>
    </location>
</feature>
<keyword evidence="5" id="KW-1185">Reference proteome</keyword>
<evidence type="ECO:0000313" key="4">
    <source>
        <dbReference type="EMBL" id="KAH3792175.1"/>
    </source>
</evidence>
<sequence length="157" mass="18101">MKTIILLVIEWSCVIYETTACDPGWMQHGDSCYFVEIHNHKHWFGAKRWCESQNGYLAAIANYDENEFLKTQLRRLAPTVHIWLGGTDIAAEHNWVWAYTWEPFGFSDWNTGEPNNAGGQEDCLTYLVGLYLWNDLWCGSELAYICEKPLHPGLLIG</sequence>
<dbReference type="EMBL" id="JAIWYP010000007">
    <property type="protein sequence ID" value="KAH3792175.1"/>
    <property type="molecule type" value="Genomic_DNA"/>
</dbReference>
<dbReference type="InterPro" id="IPR050111">
    <property type="entry name" value="C-type_lectin/snaclec_domain"/>
</dbReference>
<dbReference type="InterPro" id="IPR016187">
    <property type="entry name" value="CTDL_fold"/>
</dbReference>
<name>A0A9D4F4H1_DREPO</name>
<dbReference type="OrthoDB" id="6271941at2759"/>
<dbReference type="PANTHER" id="PTHR22803">
    <property type="entry name" value="MANNOSE, PHOSPHOLIPASE, LECTIN RECEPTOR RELATED"/>
    <property type="match status" value="1"/>
</dbReference>
<accession>A0A9D4F4H1</accession>
<dbReference type="InterPro" id="IPR016186">
    <property type="entry name" value="C-type_lectin-like/link_sf"/>
</dbReference>
<organism evidence="4 5">
    <name type="scientific">Dreissena polymorpha</name>
    <name type="common">Zebra mussel</name>
    <name type="synonym">Mytilus polymorpha</name>
    <dbReference type="NCBI Taxonomy" id="45954"/>
    <lineage>
        <taxon>Eukaryota</taxon>
        <taxon>Metazoa</taxon>
        <taxon>Spiralia</taxon>
        <taxon>Lophotrochozoa</taxon>
        <taxon>Mollusca</taxon>
        <taxon>Bivalvia</taxon>
        <taxon>Autobranchia</taxon>
        <taxon>Heteroconchia</taxon>
        <taxon>Euheterodonta</taxon>
        <taxon>Imparidentia</taxon>
        <taxon>Neoheterodontei</taxon>
        <taxon>Myida</taxon>
        <taxon>Dreissenoidea</taxon>
        <taxon>Dreissenidae</taxon>
        <taxon>Dreissena</taxon>
    </lineage>
</organism>
<dbReference type="PROSITE" id="PS00615">
    <property type="entry name" value="C_TYPE_LECTIN_1"/>
    <property type="match status" value="1"/>
</dbReference>
<evidence type="ECO:0000313" key="5">
    <source>
        <dbReference type="Proteomes" id="UP000828390"/>
    </source>
</evidence>
<dbReference type="SUPFAM" id="SSF56436">
    <property type="entry name" value="C-type lectin-like"/>
    <property type="match status" value="1"/>
</dbReference>
<keyword evidence="1" id="KW-1015">Disulfide bond</keyword>
<evidence type="ECO:0000256" key="1">
    <source>
        <dbReference type="ARBA" id="ARBA00023157"/>
    </source>
</evidence>
<comment type="caution">
    <text evidence="4">The sequence shown here is derived from an EMBL/GenBank/DDBJ whole genome shotgun (WGS) entry which is preliminary data.</text>
</comment>
<evidence type="ECO:0000259" key="3">
    <source>
        <dbReference type="PROSITE" id="PS50041"/>
    </source>
</evidence>
<feature type="chain" id="PRO_5039007645" description="C-type lectin domain-containing protein" evidence="2">
    <location>
        <begin position="21"/>
        <end position="157"/>
    </location>
</feature>
<reference evidence="4" key="1">
    <citation type="journal article" date="2019" name="bioRxiv">
        <title>The Genome of the Zebra Mussel, Dreissena polymorpha: A Resource for Invasive Species Research.</title>
        <authorList>
            <person name="McCartney M.A."/>
            <person name="Auch B."/>
            <person name="Kono T."/>
            <person name="Mallez S."/>
            <person name="Zhang Y."/>
            <person name="Obille A."/>
            <person name="Becker A."/>
            <person name="Abrahante J.E."/>
            <person name="Garbe J."/>
            <person name="Badalamenti J.P."/>
            <person name="Herman A."/>
            <person name="Mangelson H."/>
            <person name="Liachko I."/>
            <person name="Sullivan S."/>
            <person name="Sone E.D."/>
            <person name="Koren S."/>
            <person name="Silverstein K.A.T."/>
            <person name="Beckman K.B."/>
            <person name="Gohl D.M."/>
        </authorList>
    </citation>
    <scope>NUCLEOTIDE SEQUENCE</scope>
    <source>
        <strain evidence="4">Duluth1</strain>
        <tissue evidence="4">Whole animal</tissue>
    </source>
</reference>
<dbReference type="PROSITE" id="PS50041">
    <property type="entry name" value="C_TYPE_LECTIN_2"/>
    <property type="match status" value="1"/>
</dbReference>
<feature type="signal peptide" evidence="2">
    <location>
        <begin position="1"/>
        <end position="20"/>
    </location>
</feature>
<dbReference type="InterPro" id="IPR001304">
    <property type="entry name" value="C-type_lectin-like"/>
</dbReference>
<dbReference type="CDD" id="cd00037">
    <property type="entry name" value="CLECT"/>
    <property type="match status" value="1"/>
</dbReference>
<proteinExistence type="predicted"/>
<dbReference type="Gene3D" id="3.10.100.10">
    <property type="entry name" value="Mannose-Binding Protein A, subunit A"/>
    <property type="match status" value="1"/>
</dbReference>